<dbReference type="Proteomes" id="UP000034287">
    <property type="component" value="Unassembled WGS sequence"/>
</dbReference>
<accession>A0A0M2SN33</accession>
<feature type="domain" description="Competence protein CoiA nuclease-like" evidence="1">
    <location>
        <begin position="60"/>
        <end position="175"/>
    </location>
</feature>
<dbReference type="STRING" id="1432562.WN59_10565"/>
<dbReference type="AlphaFoldDB" id="A0A0M2SN33"/>
<evidence type="ECO:0000259" key="1">
    <source>
        <dbReference type="Pfam" id="PF06054"/>
    </source>
</evidence>
<dbReference type="InterPro" id="IPR057253">
    <property type="entry name" value="CoiA-like_N"/>
</dbReference>
<proteinExistence type="predicted"/>
<comment type="caution">
    <text evidence="3">The sequence shown here is derived from an EMBL/GenBank/DDBJ whole genome shotgun (WGS) entry which is preliminary data.</text>
</comment>
<dbReference type="InterPro" id="IPR010330">
    <property type="entry name" value="CoiA_nuc"/>
</dbReference>
<dbReference type="Pfam" id="PF06054">
    <property type="entry name" value="CoiA_nuc"/>
    <property type="match status" value="1"/>
</dbReference>
<evidence type="ECO:0000313" key="3">
    <source>
        <dbReference type="EMBL" id="KKK34030.1"/>
    </source>
</evidence>
<evidence type="ECO:0000259" key="2">
    <source>
        <dbReference type="Pfam" id="PF25164"/>
    </source>
</evidence>
<keyword evidence="4" id="KW-1185">Reference proteome</keyword>
<reference evidence="3 4" key="1">
    <citation type="submission" date="2015-04" db="EMBL/GenBank/DDBJ databases">
        <title>Taxonomic description and genome sequence of Salinicoccus sediminis sp. nov., a novel hyper halotolerant bacterium isolated from marine sediment.</title>
        <authorList>
            <person name="Mathan Kumar R."/>
            <person name="Kaur G."/>
            <person name="Kumar N."/>
            <person name="Kumar A."/>
            <person name="Singh N.K."/>
            <person name="Kaur N."/>
            <person name="Mayilraj S."/>
        </authorList>
    </citation>
    <scope>NUCLEOTIDE SEQUENCE [LARGE SCALE GENOMIC DNA]</scope>
    <source>
        <strain evidence="3 4">SV-16</strain>
    </source>
</reference>
<dbReference type="EMBL" id="LAYZ01000024">
    <property type="protein sequence ID" value="KKK34030.1"/>
    <property type="molecule type" value="Genomic_DNA"/>
</dbReference>
<dbReference type="RefSeq" id="WP_046516992.1">
    <property type="nucleotide sequence ID" value="NZ_LAYZ01000024.1"/>
</dbReference>
<name>A0A0M2SN33_9STAP</name>
<evidence type="ECO:0000313" key="4">
    <source>
        <dbReference type="Proteomes" id="UP000034287"/>
    </source>
</evidence>
<dbReference type="OrthoDB" id="3784230at2"/>
<dbReference type="PATRIC" id="fig|1432562.3.peg.2103"/>
<organism evidence="3 4">
    <name type="scientific">Salinicoccus sediminis</name>
    <dbReference type="NCBI Taxonomy" id="1432562"/>
    <lineage>
        <taxon>Bacteria</taxon>
        <taxon>Bacillati</taxon>
        <taxon>Bacillota</taxon>
        <taxon>Bacilli</taxon>
        <taxon>Bacillales</taxon>
        <taxon>Staphylococcaceae</taxon>
        <taxon>Salinicoccus</taxon>
    </lineage>
</organism>
<sequence>MFLALDENGSQITAADAVKNRKYFCPVCDAPVTFKSGNIKLPHFSHHRILDCIRYLYKKESMEHLQAKHDLYLKLRATAAVAMEYYLPAIEQIPDLLVDGRLALEVQFSTISAELIAERSKGYHSLGMEVIWLLDEESIRMESDRCMPTNFQLSTQYMRSLFTYNVKTKKIHRIMLHHNHGCGRWSYVKRETGSPGLLAIKSFHPQQMRQLTRRETRQMIQRERQQRSVLNPTLSFMYHLGLDDTKIPPYLSWTIEAERWILNPPLEWKLFLYHHLQEGTFHMDVFERFIRMRTVQDAPSKQQVMKELLHGYYMLYNSQ</sequence>
<evidence type="ECO:0008006" key="5">
    <source>
        <dbReference type="Google" id="ProtNLM"/>
    </source>
</evidence>
<protein>
    <recommendedName>
        <fullName evidence="5">Competence protein CoiA</fullName>
    </recommendedName>
</protein>
<dbReference type="Pfam" id="PF25164">
    <property type="entry name" value="CoiA_N"/>
    <property type="match status" value="1"/>
</dbReference>
<feature type="domain" description="Competence protein CoiA-like N-terminal" evidence="2">
    <location>
        <begin position="16"/>
        <end position="52"/>
    </location>
</feature>
<gene>
    <name evidence="3" type="ORF">WN59_10565</name>
</gene>